<evidence type="ECO:0000313" key="1">
    <source>
        <dbReference type="EMBL" id="OOK68125.1"/>
    </source>
</evidence>
<name>A0A1V3WMH0_MYCKA</name>
<evidence type="ECO:0000313" key="2">
    <source>
        <dbReference type="Proteomes" id="UP000188532"/>
    </source>
</evidence>
<gene>
    <name evidence="1" type="ORF">BZL29_6890</name>
</gene>
<dbReference type="EMBL" id="MVBN01000008">
    <property type="protein sequence ID" value="OOK68125.1"/>
    <property type="molecule type" value="Genomic_DNA"/>
</dbReference>
<organism evidence="1 2">
    <name type="scientific">Mycobacterium kansasii</name>
    <dbReference type="NCBI Taxonomy" id="1768"/>
    <lineage>
        <taxon>Bacteria</taxon>
        <taxon>Bacillati</taxon>
        <taxon>Actinomycetota</taxon>
        <taxon>Actinomycetes</taxon>
        <taxon>Mycobacteriales</taxon>
        <taxon>Mycobacteriaceae</taxon>
        <taxon>Mycobacterium</taxon>
    </lineage>
</organism>
<sequence>MQCFVNGQLAVRSMASWPYGQWATWPYAKRDIVFRAMRSAHGQKT</sequence>
<dbReference type="AlphaFoldDB" id="A0A1V3WMH0"/>
<accession>A0A1V3WMH0</accession>
<dbReference type="Proteomes" id="UP000188532">
    <property type="component" value="Unassembled WGS sequence"/>
</dbReference>
<comment type="caution">
    <text evidence="1">The sequence shown here is derived from an EMBL/GenBank/DDBJ whole genome shotgun (WGS) entry which is preliminary data.</text>
</comment>
<protein>
    <submittedName>
        <fullName evidence="1">Uncharacterized protein</fullName>
    </submittedName>
</protein>
<proteinExistence type="predicted"/>
<reference evidence="1 2" key="1">
    <citation type="submission" date="2017-02" db="EMBL/GenBank/DDBJ databases">
        <title>Complete genome sequences of Mycobacterium kansasii strains isolated from rhesus macaques.</title>
        <authorList>
            <person name="Panda A."/>
            <person name="Nagaraj S."/>
            <person name="Zhao X."/>
            <person name="Tettelin H."/>
            <person name="Detolla L.J."/>
        </authorList>
    </citation>
    <scope>NUCLEOTIDE SEQUENCE [LARGE SCALE GENOMIC DNA]</scope>
    <source>
        <strain evidence="1 2">11-3469</strain>
    </source>
</reference>